<organism evidence="2 3">
    <name type="scientific">Bifidobacterium pseudolongum</name>
    <dbReference type="NCBI Taxonomy" id="1694"/>
    <lineage>
        <taxon>Bacteria</taxon>
        <taxon>Bacillati</taxon>
        <taxon>Actinomycetota</taxon>
        <taxon>Actinomycetes</taxon>
        <taxon>Bifidobacteriales</taxon>
        <taxon>Bifidobacteriaceae</taxon>
        <taxon>Bifidobacterium</taxon>
    </lineage>
</organism>
<sequence length="168" mass="17436">MDTRVNSKSVLMGILAVIASVAMCLAFIPGAYAAEPAPVVGGVSSHQVEEEGDDVREEFQFDNGVSVRFEYNRDTGVIRVYRDGVLVNTTTDRRIVRDVERQLPSAPTSSVFRARPGKCATAMGIAGLVNGALWGAAGIAAAPSAGASIAIGGMLTSGVLTVGGMFCK</sequence>
<dbReference type="EMBL" id="QRZV01000004">
    <property type="protein sequence ID" value="RGW08598.1"/>
    <property type="molecule type" value="Genomic_DNA"/>
</dbReference>
<feature type="chain" id="PRO_5017215232" evidence="1">
    <location>
        <begin position="34"/>
        <end position="168"/>
    </location>
</feature>
<evidence type="ECO:0000313" key="3">
    <source>
        <dbReference type="Proteomes" id="UP000265970"/>
    </source>
</evidence>
<protein>
    <submittedName>
        <fullName evidence="2">Uncharacterized protein</fullName>
    </submittedName>
</protein>
<gene>
    <name evidence="2" type="ORF">DWV92_07090</name>
</gene>
<dbReference type="Proteomes" id="UP000265970">
    <property type="component" value="Unassembled WGS sequence"/>
</dbReference>
<reference evidence="2 3" key="1">
    <citation type="submission" date="2018-08" db="EMBL/GenBank/DDBJ databases">
        <title>A genome reference for cultivated species of the human gut microbiota.</title>
        <authorList>
            <person name="Zou Y."/>
            <person name="Xue W."/>
            <person name="Luo G."/>
        </authorList>
    </citation>
    <scope>NUCLEOTIDE SEQUENCE [LARGE SCALE GENOMIC DNA]</scope>
    <source>
        <strain evidence="2 3">AF13-3LB</strain>
    </source>
</reference>
<dbReference type="AlphaFoldDB" id="A0A395XD83"/>
<keyword evidence="1" id="KW-0732">Signal</keyword>
<proteinExistence type="predicted"/>
<evidence type="ECO:0000313" key="2">
    <source>
        <dbReference type="EMBL" id="RGW08598.1"/>
    </source>
</evidence>
<accession>A0A395XD83</accession>
<evidence type="ECO:0000256" key="1">
    <source>
        <dbReference type="SAM" id="SignalP"/>
    </source>
</evidence>
<name>A0A395XD83_9BIFI</name>
<dbReference type="RefSeq" id="WP_118239473.1">
    <property type="nucleotide sequence ID" value="NZ_QRZV01000004.1"/>
</dbReference>
<feature type="signal peptide" evidence="1">
    <location>
        <begin position="1"/>
        <end position="33"/>
    </location>
</feature>
<comment type="caution">
    <text evidence="2">The sequence shown here is derived from an EMBL/GenBank/DDBJ whole genome shotgun (WGS) entry which is preliminary data.</text>
</comment>